<evidence type="ECO:0000256" key="2">
    <source>
        <dbReference type="ARBA" id="ARBA00010871"/>
    </source>
</evidence>
<name>A0A133KL67_BIFBI</name>
<dbReference type="SUPFAM" id="SSF56059">
    <property type="entry name" value="Glutathione synthetase ATP-binding domain-like"/>
    <property type="match status" value="1"/>
</dbReference>
<dbReference type="InterPro" id="IPR011095">
    <property type="entry name" value="Dala_Dala_lig_C"/>
</dbReference>
<keyword evidence="7 17" id="KW-0067">ATP-binding</keyword>
<comment type="subcellular location">
    <subcellularLocation>
        <location evidence="13">Cytoplasm</location>
    </subcellularLocation>
</comment>
<keyword evidence="5 16" id="KW-0479">Metal-binding</keyword>
<gene>
    <name evidence="13" type="primary">ddl</name>
    <name evidence="19" type="ORF">HMPREF3196_01835</name>
</gene>
<evidence type="ECO:0000256" key="11">
    <source>
        <dbReference type="ARBA" id="ARBA00023211"/>
    </source>
</evidence>
<organism evidence="19 20">
    <name type="scientific">Bifidobacterium bifidum</name>
    <dbReference type="NCBI Taxonomy" id="1681"/>
    <lineage>
        <taxon>Bacteria</taxon>
        <taxon>Bacillati</taxon>
        <taxon>Actinomycetota</taxon>
        <taxon>Actinomycetes</taxon>
        <taxon>Bifidobacteriales</taxon>
        <taxon>Bifidobacteriaceae</taxon>
        <taxon>Bifidobacterium</taxon>
    </lineage>
</organism>
<dbReference type="Gene3D" id="3.30.1490.20">
    <property type="entry name" value="ATP-grasp fold, A domain"/>
    <property type="match status" value="1"/>
</dbReference>
<dbReference type="GO" id="GO:0008360">
    <property type="term" value="P:regulation of cell shape"/>
    <property type="evidence" value="ECO:0007669"/>
    <property type="project" value="UniProtKB-KW"/>
</dbReference>
<dbReference type="GO" id="GO:0005524">
    <property type="term" value="F:ATP binding"/>
    <property type="evidence" value="ECO:0007669"/>
    <property type="project" value="UniProtKB-UniRule"/>
</dbReference>
<comment type="cofactor">
    <cofactor evidence="1">
        <name>Mn(2+)</name>
        <dbReference type="ChEBI" id="CHEBI:29035"/>
    </cofactor>
</comment>
<dbReference type="InterPro" id="IPR013815">
    <property type="entry name" value="ATP_grasp_subdomain_1"/>
</dbReference>
<feature type="active site" evidence="14">
    <location>
        <position position="32"/>
    </location>
</feature>
<keyword evidence="8 16" id="KW-0460">Magnesium</keyword>
<dbReference type="PATRIC" id="fig|1681.53.peg.1793"/>
<evidence type="ECO:0000256" key="6">
    <source>
        <dbReference type="ARBA" id="ARBA00022741"/>
    </source>
</evidence>
<dbReference type="SUPFAM" id="SSF52440">
    <property type="entry name" value="PreATP-grasp domain"/>
    <property type="match status" value="1"/>
</dbReference>
<accession>A0A133KL67</accession>
<dbReference type="HAMAP" id="MF_00047">
    <property type="entry name" value="Dala_Dala_lig"/>
    <property type="match status" value="1"/>
</dbReference>
<dbReference type="PIRSF" id="PIRSF039102">
    <property type="entry name" value="Ddl/VanB"/>
    <property type="match status" value="1"/>
</dbReference>
<feature type="binding site" evidence="16">
    <location>
        <position position="357"/>
    </location>
    <ligand>
        <name>Mg(2+)</name>
        <dbReference type="ChEBI" id="CHEBI:18420"/>
        <label>2</label>
    </ligand>
</feature>
<dbReference type="Gene3D" id="3.40.50.20">
    <property type="match status" value="1"/>
</dbReference>
<reference evidence="19 20" key="1">
    <citation type="submission" date="2016-01" db="EMBL/GenBank/DDBJ databases">
        <authorList>
            <person name="Oliw E.H."/>
        </authorList>
    </citation>
    <scope>NUCLEOTIDE SEQUENCE [LARGE SCALE GENOMIC DNA]</scope>
    <source>
        <strain evidence="19 20">MJR8628B</strain>
    </source>
</reference>
<dbReference type="PROSITE" id="PS50975">
    <property type="entry name" value="ATP_GRASP"/>
    <property type="match status" value="1"/>
</dbReference>
<keyword evidence="6 15" id="KW-0547">Nucleotide-binding</keyword>
<dbReference type="FunFam" id="3.30.470.20:FF:000008">
    <property type="entry name" value="D-alanine--D-alanine ligase"/>
    <property type="match status" value="1"/>
</dbReference>
<comment type="pathway">
    <text evidence="13">Cell wall biogenesis; peptidoglycan biosynthesis.</text>
</comment>
<evidence type="ECO:0000256" key="5">
    <source>
        <dbReference type="ARBA" id="ARBA00022723"/>
    </source>
</evidence>
<keyword evidence="12 13" id="KW-0961">Cell wall biogenesis/degradation</keyword>
<feature type="binding site" evidence="16">
    <location>
        <position position="359"/>
    </location>
    <ligand>
        <name>Mg(2+)</name>
        <dbReference type="ChEBI" id="CHEBI:18420"/>
        <label>2</label>
    </ligand>
</feature>
<dbReference type="AlphaFoldDB" id="A0A133KL67"/>
<evidence type="ECO:0000256" key="17">
    <source>
        <dbReference type="PROSITE-ProRule" id="PRU00409"/>
    </source>
</evidence>
<protein>
    <recommendedName>
        <fullName evidence="13">D-alanine--D-alanine ligase</fullName>
        <ecNumber evidence="13">6.3.2.4</ecNumber>
    </recommendedName>
    <alternativeName>
        <fullName evidence="13">D-Ala-D-Ala ligase</fullName>
    </alternativeName>
    <alternativeName>
        <fullName evidence="13">D-alanylalanine synthetase</fullName>
    </alternativeName>
</protein>
<dbReference type="Proteomes" id="UP000070092">
    <property type="component" value="Unassembled WGS sequence"/>
</dbReference>
<dbReference type="PANTHER" id="PTHR23132">
    <property type="entry name" value="D-ALANINE--D-ALANINE LIGASE"/>
    <property type="match status" value="1"/>
</dbReference>
<feature type="domain" description="ATP-grasp" evidence="18">
    <location>
        <begin position="165"/>
        <end position="390"/>
    </location>
</feature>
<feature type="binding site" evidence="15">
    <location>
        <begin position="221"/>
        <end position="222"/>
    </location>
    <ligand>
        <name>ATP</name>
        <dbReference type="ChEBI" id="CHEBI:30616"/>
    </ligand>
</feature>
<keyword evidence="3 13" id="KW-0963">Cytoplasm</keyword>
<dbReference type="EC" id="6.3.2.4" evidence="13"/>
<dbReference type="UniPathway" id="UPA00219"/>
<dbReference type="GO" id="GO:0071555">
    <property type="term" value="P:cell wall organization"/>
    <property type="evidence" value="ECO:0007669"/>
    <property type="project" value="UniProtKB-KW"/>
</dbReference>
<keyword evidence="9 13" id="KW-0133">Cell shape</keyword>
<keyword evidence="4 13" id="KW-0436">Ligase</keyword>
<dbReference type="InterPro" id="IPR011127">
    <property type="entry name" value="Dala_Dala_lig_N"/>
</dbReference>
<feature type="binding site" evidence="15">
    <location>
        <begin position="213"/>
        <end position="215"/>
    </location>
    <ligand>
        <name>ATP</name>
        <dbReference type="ChEBI" id="CHEBI:30616"/>
    </ligand>
</feature>
<feature type="binding site" evidence="15">
    <location>
        <begin position="356"/>
        <end position="357"/>
    </location>
    <ligand>
        <name>ATP</name>
        <dbReference type="ChEBI" id="CHEBI:30616"/>
    </ligand>
</feature>
<dbReference type="InterPro" id="IPR005905">
    <property type="entry name" value="D_ala_D_ala"/>
</dbReference>
<evidence type="ECO:0000256" key="16">
    <source>
        <dbReference type="PIRSR" id="PIRSR039102-3"/>
    </source>
</evidence>
<dbReference type="InterPro" id="IPR000291">
    <property type="entry name" value="D-Ala_lig_Van_CS"/>
</dbReference>
<evidence type="ECO:0000313" key="19">
    <source>
        <dbReference type="EMBL" id="KWZ80252.1"/>
    </source>
</evidence>
<dbReference type="GO" id="GO:0009252">
    <property type="term" value="P:peptidoglycan biosynthetic process"/>
    <property type="evidence" value="ECO:0007669"/>
    <property type="project" value="UniProtKB-UniRule"/>
</dbReference>
<dbReference type="Pfam" id="PF01820">
    <property type="entry name" value="Dala_Dala_lig_N"/>
    <property type="match status" value="1"/>
</dbReference>
<evidence type="ECO:0000256" key="1">
    <source>
        <dbReference type="ARBA" id="ARBA00001936"/>
    </source>
</evidence>
<evidence type="ECO:0000256" key="7">
    <source>
        <dbReference type="ARBA" id="ARBA00022840"/>
    </source>
</evidence>
<comment type="similarity">
    <text evidence="2 13">Belongs to the D-alanine--D-alanine ligase family.</text>
</comment>
<dbReference type="EMBL" id="LRPO01000048">
    <property type="protein sequence ID" value="KWZ80252.1"/>
    <property type="molecule type" value="Genomic_DNA"/>
</dbReference>
<comment type="catalytic activity">
    <reaction evidence="13">
        <text>2 D-alanine + ATP = D-alanyl-D-alanine + ADP + phosphate + H(+)</text>
        <dbReference type="Rhea" id="RHEA:11224"/>
        <dbReference type="ChEBI" id="CHEBI:15378"/>
        <dbReference type="ChEBI" id="CHEBI:30616"/>
        <dbReference type="ChEBI" id="CHEBI:43474"/>
        <dbReference type="ChEBI" id="CHEBI:57416"/>
        <dbReference type="ChEBI" id="CHEBI:57822"/>
        <dbReference type="ChEBI" id="CHEBI:456216"/>
        <dbReference type="EC" id="6.3.2.4"/>
    </reaction>
</comment>
<evidence type="ECO:0000256" key="9">
    <source>
        <dbReference type="ARBA" id="ARBA00022960"/>
    </source>
</evidence>
<dbReference type="Gene3D" id="3.30.470.20">
    <property type="entry name" value="ATP-grasp fold, B domain"/>
    <property type="match status" value="1"/>
</dbReference>
<evidence type="ECO:0000259" key="18">
    <source>
        <dbReference type="PROSITE" id="PS50975"/>
    </source>
</evidence>
<dbReference type="GO" id="GO:0046872">
    <property type="term" value="F:metal ion binding"/>
    <property type="evidence" value="ECO:0007669"/>
    <property type="project" value="UniProtKB-KW"/>
</dbReference>
<comment type="caution">
    <text evidence="19">The sequence shown here is derived from an EMBL/GenBank/DDBJ whole genome shotgun (WGS) entry which is preliminary data.</text>
</comment>
<dbReference type="InterPro" id="IPR011761">
    <property type="entry name" value="ATP-grasp"/>
</dbReference>
<dbReference type="GO" id="GO:0005829">
    <property type="term" value="C:cytosol"/>
    <property type="evidence" value="ECO:0007669"/>
    <property type="project" value="TreeGrafter"/>
</dbReference>
<evidence type="ECO:0000256" key="4">
    <source>
        <dbReference type="ARBA" id="ARBA00022598"/>
    </source>
</evidence>
<sequence length="394" mass="42150">MTQYVQNTAWEENMAETAKIRVVVMYGGKADEHSISCISTAGVLRALDTDRFEPVPVGITKQGQWIVDGEDPRGWDMADGLPVVEKTPGSRDVVLDVALGQDGFFARNDDGTLSSLGHVDAVLPVLHGPYGEDGTIQGLLEMMDVPYVGCGVLASAACMDKHYTKVLLAAAGIPVAPGITVDARGFDAASRFAADADGLLARVEEAGLAYPLFVKPSRAGSSFGVTKVEHAGDAAELAAAVFEASHHDWRILIEQGIDAREIECAVLCPKAGSEPQASWPGEIVLDKRNSGDDQFYDFDSKYMDSSASHVEVPANLPQETLQQVRETAVKAFKAVDGAGLSRVDTFVTPDGEVMVNEINTMPGFTPISMYPKAWEATGIGYTELITKLIDGVLR</sequence>
<proteinExistence type="inferred from homology"/>
<dbReference type="PANTHER" id="PTHR23132:SF25">
    <property type="entry name" value="D-ALANINE--D-ALANINE LIGASE A"/>
    <property type="match status" value="1"/>
</dbReference>
<dbReference type="PROSITE" id="PS00844">
    <property type="entry name" value="DALA_DALA_LIGASE_2"/>
    <property type="match status" value="1"/>
</dbReference>
<evidence type="ECO:0000256" key="13">
    <source>
        <dbReference type="HAMAP-Rule" id="MF_00047"/>
    </source>
</evidence>
<evidence type="ECO:0000256" key="14">
    <source>
        <dbReference type="PIRSR" id="PIRSR039102-1"/>
    </source>
</evidence>
<keyword evidence="11 16" id="KW-0464">Manganese</keyword>
<comment type="cofactor">
    <cofactor evidence="16">
        <name>Mg(2+)</name>
        <dbReference type="ChEBI" id="CHEBI:18420"/>
    </cofactor>
    <cofactor evidence="16">
        <name>Mn(2+)</name>
        <dbReference type="ChEBI" id="CHEBI:29035"/>
    </cofactor>
    <text evidence="16">Binds 2 magnesium or manganese ions per subunit.</text>
</comment>
<dbReference type="NCBIfam" id="TIGR01205">
    <property type="entry name" value="D_ala_D_alaTIGR"/>
    <property type="match status" value="1"/>
</dbReference>
<dbReference type="NCBIfam" id="NF002528">
    <property type="entry name" value="PRK01966.1-4"/>
    <property type="match status" value="1"/>
</dbReference>
<feature type="binding site" evidence="16">
    <location>
        <position position="357"/>
    </location>
    <ligand>
        <name>Mg(2+)</name>
        <dbReference type="ChEBI" id="CHEBI:18420"/>
        <label>1</label>
    </ligand>
</feature>
<feature type="binding site" evidence="16">
    <location>
        <position position="344"/>
    </location>
    <ligand>
        <name>Mg(2+)</name>
        <dbReference type="ChEBI" id="CHEBI:18420"/>
        <label>1</label>
    </ligand>
</feature>
<feature type="binding site" evidence="15">
    <location>
        <position position="161"/>
    </location>
    <ligand>
        <name>ATP</name>
        <dbReference type="ChEBI" id="CHEBI:30616"/>
    </ligand>
</feature>
<comment type="function">
    <text evidence="13">Cell wall formation.</text>
</comment>
<dbReference type="InterPro" id="IPR016185">
    <property type="entry name" value="PreATP-grasp_dom_sf"/>
</dbReference>
<evidence type="ECO:0000256" key="8">
    <source>
        <dbReference type="ARBA" id="ARBA00022842"/>
    </source>
</evidence>
<evidence type="ECO:0000256" key="15">
    <source>
        <dbReference type="PIRSR" id="PIRSR039102-2"/>
    </source>
</evidence>
<evidence type="ECO:0000256" key="12">
    <source>
        <dbReference type="ARBA" id="ARBA00023316"/>
    </source>
</evidence>
<feature type="active site" evidence="14">
    <location>
        <position position="368"/>
    </location>
</feature>
<evidence type="ECO:0000256" key="10">
    <source>
        <dbReference type="ARBA" id="ARBA00022984"/>
    </source>
</evidence>
<feature type="binding site" evidence="15">
    <location>
        <begin position="254"/>
        <end position="261"/>
    </location>
    <ligand>
        <name>ATP</name>
        <dbReference type="ChEBI" id="CHEBI:30616"/>
    </ligand>
</feature>
<evidence type="ECO:0000313" key="20">
    <source>
        <dbReference type="Proteomes" id="UP000070092"/>
    </source>
</evidence>
<evidence type="ECO:0000256" key="3">
    <source>
        <dbReference type="ARBA" id="ARBA00022490"/>
    </source>
</evidence>
<keyword evidence="10 13" id="KW-0573">Peptidoglycan synthesis</keyword>
<dbReference type="GO" id="GO:0008716">
    <property type="term" value="F:D-alanine-D-alanine ligase activity"/>
    <property type="evidence" value="ECO:0007669"/>
    <property type="project" value="UniProtKB-UniRule"/>
</dbReference>
<dbReference type="Pfam" id="PF07478">
    <property type="entry name" value="Dala_Dala_lig_C"/>
    <property type="match status" value="1"/>
</dbReference>
<dbReference type="PROSITE" id="PS00843">
    <property type="entry name" value="DALA_DALA_LIGASE_1"/>
    <property type="match status" value="1"/>
</dbReference>
<feature type="active site" evidence="14">
    <location>
        <position position="221"/>
    </location>
</feature>